<evidence type="ECO:0000256" key="1">
    <source>
        <dbReference type="SAM" id="MobiDB-lite"/>
    </source>
</evidence>
<dbReference type="InParanoid" id="A0A165JVJ5"/>
<feature type="compositionally biased region" description="Basic and acidic residues" evidence="1">
    <location>
        <begin position="77"/>
        <end position="91"/>
    </location>
</feature>
<dbReference type="RefSeq" id="XP_018192239.1">
    <property type="nucleotide sequence ID" value="XM_018329451.1"/>
</dbReference>
<feature type="compositionally biased region" description="Polar residues" evidence="1">
    <location>
        <begin position="66"/>
        <end position="76"/>
    </location>
</feature>
<evidence type="ECO:0008006" key="4">
    <source>
        <dbReference type="Google" id="ProtNLM"/>
    </source>
</evidence>
<evidence type="ECO:0000313" key="3">
    <source>
        <dbReference type="Proteomes" id="UP000076632"/>
    </source>
</evidence>
<protein>
    <recommendedName>
        <fullName evidence="4">Deacetylase-like protein</fullName>
    </recommendedName>
</protein>
<organism evidence="2 3">
    <name type="scientific">Xylona heveae (strain CBS 132557 / TC161)</name>
    <dbReference type="NCBI Taxonomy" id="1328760"/>
    <lineage>
        <taxon>Eukaryota</taxon>
        <taxon>Fungi</taxon>
        <taxon>Dikarya</taxon>
        <taxon>Ascomycota</taxon>
        <taxon>Pezizomycotina</taxon>
        <taxon>Xylonomycetes</taxon>
        <taxon>Xylonales</taxon>
        <taxon>Xylonaceae</taxon>
        <taxon>Xylona</taxon>
    </lineage>
</organism>
<dbReference type="STRING" id="1328760.A0A165JVJ5"/>
<dbReference type="PANTHER" id="PTHR37846:SF1">
    <property type="entry name" value="DEACETYLASE-LIKE PROTEIN"/>
    <property type="match status" value="1"/>
</dbReference>
<dbReference type="OMA" id="YREEITW"/>
<feature type="compositionally biased region" description="Low complexity" evidence="1">
    <location>
        <begin position="15"/>
        <end position="25"/>
    </location>
</feature>
<dbReference type="GeneID" id="28894588"/>
<dbReference type="EMBL" id="KV407454">
    <property type="protein sequence ID" value="KZF26684.1"/>
    <property type="molecule type" value="Genomic_DNA"/>
</dbReference>
<proteinExistence type="predicted"/>
<feature type="region of interest" description="Disordered" evidence="1">
    <location>
        <begin position="1"/>
        <end position="117"/>
    </location>
</feature>
<evidence type="ECO:0000313" key="2">
    <source>
        <dbReference type="EMBL" id="KZF26684.1"/>
    </source>
</evidence>
<sequence>MNRAQRRAAARDDTNASSTTSSSSSIPLVHPERRTPEGKTLLQLAEERQALLNQGTPFPKNGDSAAGSTANALSSEGNKDNEQVKISELDIQKAFGGTGSKGEQSKRRSTGQGKQLDEPIGRFGQAVFFAITMTMVHFTLDVLIHQQYRQDIVWPEIWERTLTAAPGE</sequence>
<dbReference type="AlphaFoldDB" id="A0A165JVJ5"/>
<gene>
    <name evidence="2" type="ORF">L228DRAFT_16810</name>
</gene>
<dbReference type="PANTHER" id="PTHR37846">
    <property type="entry name" value="YALI0B21296P"/>
    <property type="match status" value="1"/>
</dbReference>
<dbReference type="Proteomes" id="UP000076632">
    <property type="component" value="Unassembled WGS sequence"/>
</dbReference>
<accession>A0A165JVJ5</accession>
<dbReference type="OrthoDB" id="5597489at2759"/>
<name>A0A165JVJ5_XYLHT</name>
<keyword evidence="3" id="KW-1185">Reference proteome</keyword>
<reference evidence="2 3" key="1">
    <citation type="journal article" date="2016" name="Fungal Biol.">
        <title>The genome of Xylona heveae provides a window into fungal endophytism.</title>
        <authorList>
            <person name="Gazis R."/>
            <person name="Kuo A."/>
            <person name="Riley R."/>
            <person name="LaButti K."/>
            <person name="Lipzen A."/>
            <person name="Lin J."/>
            <person name="Amirebrahimi M."/>
            <person name="Hesse C.N."/>
            <person name="Spatafora J.W."/>
            <person name="Henrissat B."/>
            <person name="Hainaut M."/>
            <person name="Grigoriev I.V."/>
            <person name="Hibbett D.S."/>
        </authorList>
    </citation>
    <scope>NUCLEOTIDE SEQUENCE [LARGE SCALE GENOMIC DNA]</scope>
    <source>
        <strain evidence="2 3">TC161</strain>
    </source>
</reference>